<proteinExistence type="predicted"/>
<protein>
    <submittedName>
        <fullName evidence="1">Uncharacterized protein</fullName>
    </submittedName>
</protein>
<reference evidence="1 2" key="1">
    <citation type="journal article" date="2015" name="Genome Biol.">
        <title>Comparative genomics of Steinernema reveals deeply conserved gene regulatory networks.</title>
        <authorList>
            <person name="Dillman A.R."/>
            <person name="Macchietto M."/>
            <person name="Porter C.F."/>
            <person name="Rogers A."/>
            <person name="Williams B."/>
            <person name="Antoshechkin I."/>
            <person name="Lee M.M."/>
            <person name="Goodwin Z."/>
            <person name="Lu X."/>
            <person name="Lewis E.E."/>
            <person name="Goodrich-Blair H."/>
            <person name="Stock S.P."/>
            <person name="Adams B.J."/>
            <person name="Sternberg P.W."/>
            <person name="Mortazavi A."/>
        </authorList>
    </citation>
    <scope>NUCLEOTIDE SEQUENCE [LARGE SCALE GENOMIC DNA]</scope>
    <source>
        <strain evidence="1 2">ALL</strain>
    </source>
</reference>
<evidence type="ECO:0000313" key="1">
    <source>
        <dbReference type="EMBL" id="TKR68216.1"/>
    </source>
</evidence>
<dbReference type="AlphaFoldDB" id="A0A4U5MG45"/>
<dbReference type="EMBL" id="AZBU02000008">
    <property type="protein sequence ID" value="TKR68216.1"/>
    <property type="molecule type" value="Genomic_DNA"/>
</dbReference>
<keyword evidence="2" id="KW-1185">Reference proteome</keyword>
<reference evidence="1 2" key="2">
    <citation type="journal article" date="2019" name="G3 (Bethesda)">
        <title>Hybrid Assembly of the Genome of the Entomopathogenic Nematode Steinernema carpocapsae Identifies the X-Chromosome.</title>
        <authorList>
            <person name="Serra L."/>
            <person name="Macchietto M."/>
            <person name="Macias-Munoz A."/>
            <person name="McGill C.J."/>
            <person name="Rodriguez I.M."/>
            <person name="Rodriguez B."/>
            <person name="Murad R."/>
            <person name="Mortazavi A."/>
        </authorList>
    </citation>
    <scope>NUCLEOTIDE SEQUENCE [LARGE SCALE GENOMIC DNA]</scope>
    <source>
        <strain evidence="1 2">ALL</strain>
    </source>
</reference>
<evidence type="ECO:0000313" key="2">
    <source>
        <dbReference type="Proteomes" id="UP000298663"/>
    </source>
</evidence>
<dbReference type="Proteomes" id="UP000298663">
    <property type="component" value="Unassembled WGS sequence"/>
</dbReference>
<comment type="caution">
    <text evidence="1">The sequence shown here is derived from an EMBL/GenBank/DDBJ whole genome shotgun (WGS) entry which is preliminary data.</text>
</comment>
<name>A0A4U5MG45_STECR</name>
<sequence>MSLVNHLRKPFLAFLSNGFKFQSRLLQVKVVCFSCQSKIENFLVILGEAVVTVKMLVRRGSQQNSYLGPQSKRISVLRQDRPLHARYSSPTLLESLRQQKAKVDRNWSFRTENEEMLSSQCASRSNVIHTSSASELAKPHNGAPPSVFVNQRFFDPRRDSGLRATEMKHFRDVKSAAVNKSHGEHSFVRQKRSSDPGPMAGWEFPKEASKTFECHGTICVGQH</sequence>
<gene>
    <name evidence="1" type="ORF">L596_024227</name>
</gene>
<accession>A0A4U5MG45</accession>
<organism evidence="1 2">
    <name type="scientific">Steinernema carpocapsae</name>
    <name type="common">Entomopathogenic nematode</name>
    <dbReference type="NCBI Taxonomy" id="34508"/>
    <lineage>
        <taxon>Eukaryota</taxon>
        <taxon>Metazoa</taxon>
        <taxon>Ecdysozoa</taxon>
        <taxon>Nematoda</taxon>
        <taxon>Chromadorea</taxon>
        <taxon>Rhabditida</taxon>
        <taxon>Tylenchina</taxon>
        <taxon>Panagrolaimomorpha</taxon>
        <taxon>Strongyloidoidea</taxon>
        <taxon>Steinernematidae</taxon>
        <taxon>Steinernema</taxon>
    </lineage>
</organism>